<feature type="domain" description="C2H2-type" evidence="7">
    <location>
        <begin position="578"/>
        <end position="606"/>
    </location>
</feature>
<dbReference type="PROSITE" id="PS00028">
    <property type="entry name" value="ZINC_FINGER_C2H2_1"/>
    <property type="match status" value="5"/>
</dbReference>
<evidence type="ECO:0000256" key="3">
    <source>
        <dbReference type="ARBA" id="ARBA00022771"/>
    </source>
</evidence>
<reference evidence="8" key="1">
    <citation type="journal article" date="2023" name="Mol. Biol. Evol.">
        <title>Third-Generation Sequencing Reveals the Adaptive Role of the Epigenome in Three Deep-Sea Polychaetes.</title>
        <authorList>
            <person name="Perez M."/>
            <person name="Aroh O."/>
            <person name="Sun Y."/>
            <person name="Lan Y."/>
            <person name="Juniper S.K."/>
            <person name="Young C.R."/>
            <person name="Angers B."/>
            <person name="Qian P.Y."/>
        </authorList>
    </citation>
    <scope>NUCLEOTIDE SEQUENCE</scope>
    <source>
        <strain evidence="8">P08H-3</strain>
    </source>
</reference>
<evidence type="ECO:0000256" key="1">
    <source>
        <dbReference type="ARBA" id="ARBA00022723"/>
    </source>
</evidence>
<feature type="domain" description="C2H2-type" evidence="7">
    <location>
        <begin position="522"/>
        <end position="549"/>
    </location>
</feature>
<keyword evidence="3 5" id="KW-0863">Zinc-finger</keyword>
<keyword evidence="2" id="KW-0677">Repeat</keyword>
<keyword evidence="4" id="KW-0862">Zinc</keyword>
<dbReference type="InterPro" id="IPR036236">
    <property type="entry name" value="Znf_C2H2_sf"/>
</dbReference>
<proteinExistence type="predicted"/>
<dbReference type="PANTHER" id="PTHR24379:SF121">
    <property type="entry name" value="C2H2-TYPE DOMAIN-CONTAINING PROTEIN"/>
    <property type="match status" value="1"/>
</dbReference>
<dbReference type="PROSITE" id="PS50157">
    <property type="entry name" value="ZINC_FINGER_C2H2_2"/>
    <property type="match status" value="5"/>
</dbReference>
<dbReference type="GO" id="GO:0008270">
    <property type="term" value="F:zinc ion binding"/>
    <property type="evidence" value="ECO:0007669"/>
    <property type="project" value="UniProtKB-KW"/>
</dbReference>
<evidence type="ECO:0000256" key="6">
    <source>
        <dbReference type="SAM" id="MobiDB-lite"/>
    </source>
</evidence>
<dbReference type="SMART" id="SM00355">
    <property type="entry name" value="ZnF_C2H2"/>
    <property type="match status" value="12"/>
</dbReference>
<dbReference type="InterPro" id="IPR013087">
    <property type="entry name" value="Znf_C2H2_type"/>
</dbReference>
<feature type="domain" description="C2H2-type" evidence="7">
    <location>
        <begin position="487"/>
        <end position="515"/>
    </location>
</feature>
<keyword evidence="9" id="KW-1185">Reference proteome</keyword>
<organism evidence="8 9">
    <name type="scientific">Paralvinella palmiformis</name>
    <dbReference type="NCBI Taxonomy" id="53620"/>
    <lineage>
        <taxon>Eukaryota</taxon>
        <taxon>Metazoa</taxon>
        <taxon>Spiralia</taxon>
        <taxon>Lophotrochozoa</taxon>
        <taxon>Annelida</taxon>
        <taxon>Polychaeta</taxon>
        <taxon>Sedentaria</taxon>
        <taxon>Canalipalpata</taxon>
        <taxon>Terebellida</taxon>
        <taxon>Terebelliformia</taxon>
        <taxon>Alvinellidae</taxon>
        <taxon>Paralvinella</taxon>
    </lineage>
</organism>
<dbReference type="Gene3D" id="3.30.160.60">
    <property type="entry name" value="Classic Zinc Finger"/>
    <property type="match status" value="6"/>
</dbReference>
<gene>
    <name evidence="8" type="ORF">LSH36_184g02065</name>
</gene>
<accession>A0AAD9JSI2</accession>
<evidence type="ECO:0000256" key="2">
    <source>
        <dbReference type="ARBA" id="ARBA00022737"/>
    </source>
</evidence>
<dbReference type="AlphaFoldDB" id="A0AAD9JSI2"/>
<evidence type="ECO:0000256" key="5">
    <source>
        <dbReference type="PROSITE-ProRule" id="PRU00042"/>
    </source>
</evidence>
<feature type="region of interest" description="Disordered" evidence="6">
    <location>
        <begin position="183"/>
        <end position="228"/>
    </location>
</feature>
<dbReference type="Proteomes" id="UP001208570">
    <property type="component" value="Unassembled WGS sequence"/>
</dbReference>
<evidence type="ECO:0000256" key="4">
    <source>
        <dbReference type="ARBA" id="ARBA00022833"/>
    </source>
</evidence>
<keyword evidence="1" id="KW-0479">Metal-binding</keyword>
<evidence type="ECO:0000313" key="8">
    <source>
        <dbReference type="EMBL" id="KAK2157798.1"/>
    </source>
</evidence>
<feature type="domain" description="C2H2-type" evidence="7">
    <location>
        <begin position="254"/>
        <end position="281"/>
    </location>
</feature>
<protein>
    <recommendedName>
        <fullName evidence="7">C2H2-type domain-containing protein</fullName>
    </recommendedName>
</protein>
<feature type="compositionally biased region" description="Polar residues" evidence="6">
    <location>
        <begin position="217"/>
        <end position="228"/>
    </location>
</feature>
<comment type="caution">
    <text evidence="8">The sequence shown here is derived from an EMBL/GenBank/DDBJ whole genome shotgun (WGS) entry which is preliminary data.</text>
</comment>
<dbReference type="Pfam" id="PF00096">
    <property type="entry name" value="zf-C2H2"/>
    <property type="match status" value="2"/>
</dbReference>
<dbReference type="EMBL" id="JAODUP010000184">
    <property type="protein sequence ID" value="KAK2157798.1"/>
    <property type="molecule type" value="Genomic_DNA"/>
</dbReference>
<dbReference type="PANTHER" id="PTHR24379">
    <property type="entry name" value="KRAB AND ZINC FINGER DOMAIN-CONTAINING"/>
    <property type="match status" value="1"/>
</dbReference>
<sequence length="642" mass="72782">MTSPAEKVKSLLRESVLDICLKQLTFYSHLEIRAQVEVIVDNHDSLSMYIDETVQSFGNTPKKSDAVGCNSVRNEESLLQGDASDAKACSNAMQLIKQEAENSSTGKSWPVNHTKDPKSCMSIRSVCPEIGPIEQRQAEQQRRTDGGHLTDNQVQDKVQNGNIVMMHLSPTCELAERATELNEMEPPKDNFSSPDDPKSATTFNPGYVQDEPGPELTTENSHQNSSAAEHTYFHKEEVELLPASLQLPKRNGLYKCPQCEFLTEHGSAMNAHIKAHEKTVPCSHCREMFSSVTVLKQHVYDEHGISCRRKVKCLGNEFGCQYCGEKYKTVDELSNHLADEHHQVSGACPYCSYIAVHAGSLRRHVRKHCIVGKWKCKLCDFLCGDKHRLRLHMEQEHATDGCVMCELCGVSVKGPLMLRLHVKTVHDQHRCIGCSFSSPRLETLEKHRCTDDKDKLCCKICLSTDFVCITQLKKHMRQQHPMDHKKKQCDFCDKVFCSRQGLYTHRKVVHGSEVDGSQREVFTCHICGKGFPIFKYLKGHLKSHEDSEPYKCPKCHKTFKYHRNFKTHKQGCFNPAGYPCPICHKTLKNEYSLKIHINGVHLNEKVEDRFPCRKCGMPFSRLPTRTSHEKVCTNGSISSGHV</sequence>
<evidence type="ECO:0000259" key="7">
    <source>
        <dbReference type="PROSITE" id="PS50157"/>
    </source>
</evidence>
<evidence type="ECO:0000313" key="9">
    <source>
        <dbReference type="Proteomes" id="UP001208570"/>
    </source>
</evidence>
<feature type="domain" description="C2H2-type" evidence="7">
    <location>
        <begin position="550"/>
        <end position="579"/>
    </location>
</feature>
<name>A0AAD9JSI2_9ANNE</name>
<dbReference type="SUPFAM" id="SSF57667">
    <property type="entry name" value="beta-beta-alpha zinc fingers"/>
    <property type="match status" value="5"/>
</dbReference>